<name>A0A2G4T9Y9_RHIZD</name>
<reference evidence="1 2" key="1">
    <citation type="journal article" date="2016" name="Proc. Natl. Acad. Sci. U.S.A.">
        <title>Lipid metabolic changes in an early divergent fungus govern the establishment of a mutualistic symbiosis with endobacteria.</title>
        <authorList>
            <person name="Lastovetsky O.A."/>
            <person name="Gaspar M.L."/>
            <person name="Mondo S.J."/>
            <person name="LaButti K.M."/>
            <person name="Sandor L."/>
            <person name="Grigoriev I.V."/>
            <person name="Henry S.A."/>
            <person name="Pawlowska T.E."/>
        </authorList>
    </citation>
    <scope>NUCLEOTIDE SEQUENCE [LARGE SCALE GENOMIC DNA]</scope>
    <source>
        <strain evidence="1 2">ATCC 52813</strain>
    </source>
</reference>
<dbReference type="AlphaFoldDB" id="A0A2G4T9Y9"/>
<dbReference type="GeneID" id="35440979"/>
<keyword evidence="2" id="KW-1185">Reference proteome</keyword>
<gene>
    <name evidence="1" type="ORF">RHIMIDRAFT_243845</name>
</gene>
<dbReference type="EMBL" id="KZ303842">
    <property type="protein sequence ID" value="PHZ17834.1"/>
    <property type="molecule type" value="Genomic_DNA"/>
</dbReference>
<dbReference type="Proteomes" id="UP000242254">
    <property type="component" value="Unassembled WGS sequence"/>
</dbReference>
<organism evidence="1 2">
    <name type="scientific">Rhizopus microsporus ATCC 52813</name>
    <dbReference type="NCBI Taxonomy" id="1340429"/>
    <lineage>
        <taxon>Eukaryota</taxon>
        <taxon>Fungi</taxon>
        <taxon>Fungi incertae sedis</taxon>
        <taxon>Mucoromycota</taxon>
        <taxon>Mucoromycotina</taxon>
        <taxon>Mucoromycetes</taxon>
        <taxon>Mucorales</taxon>
        <taxon>Mucorineae</taxon>
        <taxon>Rhizopodaceae</taxon>
        <taxon>Rhizopus</taxon>
    </lineage>
</organism>
<protein>
    <submittedName>
        <fullName evidence="1">Uncharacterized protein</fullName>
    </submittedName>
</protein>
<proteinExistence type="predicted"/>
<evidence type="ECO:0000313" key="2">
    <source>
        <dbReference type="Proteomes" id="UP000242254"/>
    </source>
</evidence>
<accession>A0A2G4T9Y9</accession>
<evidence type="ECO:0000313" key="1">
    <source>
        <dbReference type="EMBL" id="PHZ17834.1"/>
    </source>
</evidence>
<sequence>MHKLAFFLSFLFSLSFFTFLFLLCLSSTYAFRKYIDIIEGCLFEKLFRQTTLKCRWGESVDDSSEAMDSLGFKVDLRVVKDILSRRNKEAGMANVEMAKMGASIVKTCSDKSKLLIESKLSANITSNCDKLIGNKAVLFSLRLVASGLYVTYQIDQNISYALF</sequence>
<dbReference type="RefSeq" id="XP_023471542.1">
    <property type="nucleotide sequence ID" value="XM_023609989.1"/>
</dbReference>